<dbReference type="Pfam" id="PF05949">
    <property type="entry name" value="DUF881"/>
    <property type="match status" value="1"/>
</dbReference>
<dbReference type="Gene3D" id="3.30.70.1880">
    <property type="entry name" value="Protein of unknown function DUF881"/>
    <property type="match status" value="1"/>
</dbReference>
<evidence type="ECO:0000256" key="3">
    <source>
        <dbReference type="SAM" id="MobiDB-lite"/>
    </source>
</evidence>
<reference evidence="4 5" key="1">
    <citation type="submission" date="2020-08" db="EMBL/GenBank/DDBJ databases">
        <title>Genome sequence of Phycicoccus endophyticus JCM 31784T.</title>
        <authorList>
            <person name="Hyun D.-W."/>
            <person name="Bae J.-W."/>
        </authorList>
    </citation>
    <scope>NUCLEOTIDE SEQUENCE [LARGE SCALE GENOMIC DNA]</scope>
    <source>
        <strain evidence="4 5">JCM 31784</strain>
    </source>
</reference>
<gene>
    <name evidence="4" type="ORF">H9L10_06160</name>
</gene>
<evidence type="ECO:0000256" key="2">
    <source>
        <dbReference type="SAM" id="Coils"/>
    </source>
</evidence>
<evidence type="ECO:0000256" key="1">
    <source>
        <dbReference type="ARBA" id="ARBA00009108"/>
    </source>
</evidence>
<feature type="coiled-coil region" evidence="2">
    <location>
        <begin position="81"/>
        <end position="115"/>
    </location>
</feature>
<organism evidence="4 5">
    <name type="scientific">Phycicoccus endophyticus</name>
    <dbReference type="NCBI Taxonomy" id="1690220"/>
    <lineage>
        <taxon>Bacteria</taxon>
        <taxon>Bacillati</taxon>
        <taxon>Actinomycetota</taxon>
        <taxon>Actinomycetes</taxon>
        <taxon>Micrococcales</taxon>
        <taxon>Intrasporangiaceae</taxon>
        <taxon>Phycicoccus</taxon>
    </lineage>
</organism>
<feature type="region of interest" description="Disordered" evidence="3">
    <location>
        <begin position="280"/>
        <end position="299"/>
    </location>
</feature>
<comment type="similarity">
    <text evidence="1">Belongs to the UPF0749 family.</text>
</comment>
<name>A0A7G9R4N3_9MICO</name>
<dbReference type="AlphaFoldDB" id="A0A7G9R4N3"/>
<dbReference type="EMBL" id="CP060712">
    <property type="protein sequence ID" value="QNN50558.1"/>
    <property type="molecule type" value="Genomic_DNA"/>
</dbReference>
<protein>
    <submittedName>
        <fullName evidence="4">DUF881 domain-containing protein</fullName>
    </submittedName>
</protein>
<evidence type="ECO:0000313" key="5">
    <source>
        <dbReference type="Proteomes" id="UP000515976"/>
    </source>
</evidence>
<keyword evidence="5" id="KW-1185">Reference proteome</keyword>
<sequence length="299" mass="31049">MTAASGGRRPDASMTLIRTMLERPLDPGYQAAADRRAAAGLPRSTSLRAPRLLLATLVMGLAVGVAAANLTASNTPRSTARKDLVREIEAGRAQADRLTAQAQRLQAQVAALEAEQLASVGADTTRSQEISEAVGAVPLTGPGLVLTLDDSPEADSADATTSDQADEQRILARDLQYVVNALWQSGAEAVSINGNRLTSVSAIRFAGSALIVDYRPLARPYVVTALGDPQELPGRFADGVGGSYVSALHSNFGIRADTEVSDDLRVPAAVGLTTRYATPLDTGVSPTSGATSDPEDPSS</sequence>
<dbReference type="RefSeq" id="WP_166098484.1">
    <property type="nucleotide sequence ID" value="NZ_BMMY01000001.1"/>
</dbReference>
<dbReference type="PANTHER" id="PTHR37313:SF1">
    <property type="entry name" value="UPF0749 PROTEIN RV1823"/>
    <property type="match status" value="1"/>
</dbReference>
<dbReference type="InterPro" id="IPR010273">
    <property type="entry name" value="DUF881"/>
</dbReference>
<dbReference type="PANTHER" id="PTHR37313">
    <property type="entry name" value="UPF0749 PROTEIN RV1825"/>
    <property type="match status" value="1"/>
</dbReference>
<accession>A0A7G9R4N3</accession>
<evidence type="ECO:0000313" key="4">
    <source>
        <dbReference type="EMBL" id="QNN50558.1"/>
    </source>
</evidence>
<dbReference type="GO" id="GO:0005886">
    <property type="term" value="C:plasma membrane"/>
    <property type="evidence" value="ECO:0007669"/>
    <property type="project" value="TreeGrafter"/>
</dbReference>
<proteinExistence type="inferred from homology"/>
<keyword evidence="2" id="KW-0175">Coiled coil</keyword>
<dbReference type="Proteomes" id="UP000515976">
    <property type="component" value="Chromosome"/>
</dbReference>
<dbReference type="KEGG" id="pei:H9L10_06160"/>